<dbReference type="GO" id="GO:0019202">
    <property type="term" value="F:amino acid kinase activity"/>
    <property type="evidence" value="ECO:0007669"/>
    <property type="project" value="TreeGrafter"/>
</dbReference>
<dbReference type="AlphaFoldDB" id="A0A1I5SBS4"/>
<evidence type="ECO:0000313" key="4">
    <source>
        <dbReference type="Proteomes" id="UP000183413"/>
    </source>
</evidence>
<evidence type="ECO:0000313" key="3">
    <source>
        <dbReference type="EMBL" id="SFP68160.1"/>
    </source>
</evidence>
<keyword evidence="3" id="KW-0418">Kinase</keyword>
<dbReference type="STRING" id="1993.SAMN04489713_116114"/>
<accession>A0A1I5SBS4</accession>
<evidence type="ECO:0000259" key="2">
    <source>
        <dbReference type="Pfam" id="PF01636"/>
    </source>
</evidence>
<dbReference type="EMBL" id="FOVH01000016">
    <property type="protein sequence ID" value="SFP68160.1"/>
    <property type="molecule type" value="Genomic_DNA"/>
</dbReference>
<dbReference type="InParanoid" id="A0A1I5SBS4"/>
<evidence type="ECO:0000256" key="1">
    <source>
        <dbReference type="ARBA" id="ARBA00038240"/>
    </source>
</evidence>
<feature type="domain" description="Aminoglycoside phosphotransferase" evidence="2">
    <location>
        <begin position="38"/>
        <end position="255"/>
    </location>
</feature>
<dbReference type="InterPro" id="IPR011009">
    <property type="entry name" value="Kinase-like_dom_sf"/>
</dbReference>
<dbReference type="PANTHER" id="PTHR21064:SF6">
    <property type="entry name" value="AMINOGLYCOSIDE PHOSPHOTRANSFERASE DOMAIN-CONTAINING PROTEIN"/>
    <property type="match status" value="1"/>
</dbReference>
<gene>
    <name evidence="3" type="ORF">SAMN04489713_116114</name>
</gene>
<proteinExistence type="inferred from homology"/>
<dbReference type="Pfam" id="PF01636">
    <property type="entry name" value="APH"/>
    <property type="match status" value="1"/>
</dbReference>
<comment type="similarity">
    <text evidence="1">Belongs to the pseudomonas-type ThrB family.</text>
</comment>
<organism evidence="3 4">
    <name type="scientific">Actinomadura madurae</name>
    <dbReference type="NCBI Taxonomy" id="1993"/>
    <lineage>
        <taxon>Bacteria</taxon>
        <taxon>Bacillati</taxon>
        <taxon>Actinomycetota</taxon>
        <taxon>Actinomycetes</taxon>
        <taxon>Streptosporangiales</taxon>
        <taxon>Thermomonosporaceae</taxon>
        <taxon>Actinomadura</taxon>
    </lineage>
</organism>
<keyword evidence="4" id="KW-1185">Reference proteome</keyword>
<dbReference type="Gene3D" id="3.90.1200.10">
    <property type="match status" value="1"/>
</dbReference>
<dbReference type="Proteomes" id="UP000183413">
    <property type="component" value="Unassembled WGS sequence"/>
</dbReference>
<dbReference type="PANTHER" id="PTHR21064">
    <property type="entry name" value="AMINOGLYCOSIDE PHOSPHOTRANSFERASE DOMAIN-CONTAINING PROTEIN-RELATED"/>
    <property type="match status" value="1"/>
</dbReference>
<dbReference type="InterPro" id="IPR002575">
    <property type="entry name" value="Aminoglycoside_PTrfase"/>
</dbReference>
<keyword evidence="3" id="KW-0808">Transferase</keyword>
<sequence>MDRELNVEDTAHPPTGLAALLAREYGLEGAWDRLGSERDDTFRLRAADEAFLVKVSPPAEPFESIDLQISAITHLARTTCLPVPRIRRTLGRAPATILPAAGDDQPARIVHVMRFLPGSDLASHRMTFGQAERVGEVHGEVTRALARFHHTRERRRLIWDLAELPALAELADGLADRAHRELARRVMRCFECTVMPLANEFARQVVHGDFSVYNVLADPSTPGFVTGVVDFGDLHHGPVVFDLAIALSNLLDHRMADPWSAGARHVTGFLKVRPLPRHHREALAVAAVARSLQRALLSESRAQNDPVRAEYVLGHARSDWPNIEAGLETIEIATAHFSNAGSRECRTQSYGESR</sequence>
<name>A0A1I5SBS4_9ACTN</name>
<dbReference type="InterPro" id="IPR050249">
    <property type="entry name" value="Pseudomonas-type_ThrB"/>
</dbReference>
<reference evidence="3 4" key="1">
    <citation type="submission" date="2016-10" db="EMBL/GenBank/DDBJ databases">
        <authorList>
            <person name="de Groot N.N."/>
        </authorList>
    </citation>
    <scope>NUCLEOTIDE SEQUENCE [LARGE SCALE GENOMIC DNA]</scope>
    <source>
        <strain evidence="3 4">DSM 43067</strain>
    </source>
</reference>
<dbReference type="SUPFAM" id="SSF56112">
    <property type="entry name" value="Protein kinase-like (PK-like)"/>
    <property type="match status" value="1"/>
</dbReference>
<dbReference type="RefSeq" id="WP_083598341.1">
    <property type="nucleotide sequence ID" value="NZ_FOVH01000016.1"/>
</dbReference>
<protein>
    <submittedName>
        <fullName evidence="3">Ser/Thr protein kinase RdoA involved in Cpx stress response, MazF antagonist</fullName>
    </submittedName>
</protein>